<dbReference type="eggNOG" id="arCOG09554">
    <property type="taxonomic scope" value="Archaea"/>
</dbReference>
<dbReference type="InterPro" id="IPR051199">
    <property type="entry name" value="LPS_LOS_Heptosyltrfase"/>
</dbReference>
<gene>
    <name evidence="4" type="ordered locus">Mefer_0501</name>
</gene>
<dbReference type="CAZy" id="GT9">
    <property type="family name" value="Glycosyltransferase Family 9"/>
</dbReference>
<dbReference type="RefSeq" id="WP_015791061.1">
    <property type="nucleotide sequence ID" value="NC_013156.1"/>
</dbReference>
<feature type="transmembrane region" description="Helical" evidence="3">
    <location>
        <begin position="38"/>
        <end position="57"/>
    </location>
</feature>
<evidence type="ECO:0000313" key="4">
    <source>
        <dbReference type="EMBL" id="ACV24324.1"/>
    </source>
</evidence>
<dbReference type="CDD" id="cd03789">
    <property type="entry name" value="GT9_LPS_heptosyltransferase"/>
    <property type="match status" value="1"/>
</dbReference>
<keyword evidence="1" id="KW-0328">Glycosyltransferase</keyword>
<keyword evidence="3" id="KW-0812">Transmembrane</keyword>
<dbReference type="SUPFAM" id="SSF53756">
    <property type="entry name" value="UDP-Glycosyltransferase/glycogen phosphorylase"/>
    <property type="match status" value="1"/>
</dbReference>
<dbReference type="HOGENOM" id="CLU_038371_3_0_2"/>
<dbReference type="GO" id="GO:0008713">
    <property type="term" value="F:ADP-heptose-lipopolysaccharide heptosyltransferase activity"/>
    <property type="evidence" value="ECO:0007669"/>
    <property type="project" value="TreeGrafter"/>
</dbReference>
<dbReference type="EMBL" id="CP001696">
    <property type="protein sequence ID" value="ACV24324.1"/>
    <property type="molecule type" value="Genomic_DNA"/>
</dbReference>
<sequence>MDIDKIRIIDYYIGIPIIQFLRLFKIKKKELKNKPKKILLIKFFGIGNLVMSSPVFYHIKNKYPNAEIHYLTLKNNEDVLKCYKKYVDKIKYIDIKDNIILATLKLINDLRKENYDVIIDLDQFSRYSAIISFLINKNFSIGFKTRGAYRHYLYDHIIEYMGNKHIVEEFLDLLEPLGIKPNKNIKLIPLETDNTSKKKVDEFLTKHGFIDKKIIGIHTGTSENAPQRKWPYFKELIEKILLETDCYIVLTAGPKEYSECDNLINSLNVDEKYKERIIVSKGISLKELPELIKRFVLYISNDTGPLHIAAAQGVFVIGLYGPNTPKLYGPYTKNCYVFYKNLPCSPCITNFNNKKTTCKNPICMKKISVDEVFNKILEYLK</sequence>
<dbReference type="GeneID" id="8365175"/>
<proteinExistence type="predicted"/>
<dbReference type="PANTHER" id="PTHR30160">
    <property type="entry name" value="TETRAACYLDISACCHARIDE 4'-KINASE-RELATED"/>
    <property type="match status" value="1"/>
</dbReference>
<keyword evidence="3" id="KW-0472">Membrane</keyword>
<dbReference type="Gene3D" id="3.40.50.2000">
    <property type="entry name" value="Glycogen Phosphorylase B"/>
    <property type="match status" value="2"/>
</dbReference>
<dbReference type="AlphaFoldDB" id="C7P6Z2"/>
<protein>
    <submittedName>
        <fullName evidence="4">Glycosyl transferase family 9</fullName>
    </submittedName>
</protein>
<accession>C7P6Z2</accession>
<evidence type="ECO:0000256" key="2">
    <source>
        <dbReference type="ARBA" id="ARBA00022679"/>
    </source>
</evidence>
<reference evidence="4" key="1">
    <citation type="submission" date="2009-08" db="EMBL/GenBank/DDBJ databases">
        <title>Complete sequence of chromosome of Methanocaldococcus fervens AG86.</title>
        <authorList>
            <consortium name="US DOE Joint Genome Institute"/>
            <person name="Lucas S."/>
            <person name="Copeland A."/>
            <person name="Lapidus A."/>
            <person name="Glavina del Rio T."/>
            <person name="Tice H."/>
            <person name="Bruce D."/>
            <person name="Goodwin L."/>
            <person name="Pitluck S."/>
            <person name="Chertkov O."/>
            <person name="Detter J.C."/>
            <person name="Han C."/>
            <person name="Tapia R."/>
            <person name="Larimer F."/>
            <person name="Land M."/>
            <person name="Hauser L."/>
            <person name="Kyrpides N."/>
            <person name="Ovchinnikova G."/>
            <person name="Lupa-Sieprawska M."/>
            <person name="Whitman W.B."/>
        </authorList>
    </citation>
    <scope>NUCLEOTIDE SEQUENCE [LARGE SCALE GENOMIC DNA]</scope>
    <source>
        <strain evidence="4">AG86</strain>
    </source>
</reference>
<dbReference type="STRING" id="573064.Mefer_0501"/>
<dbReference type="InterPro" id="IPR002201">
    <property type="entry name" value="Glyco_trans_9"/>
</dbReference>
<dbReference type="Proteomes" id="UP000001495">
    <property type="component" value="Chromosome"/>
</dbReference>
<evidence type="ECO:0000313" key="5">
    <source>
        <dbReference type="Proteomes" id="UP000001495"/>
    </source>
</evidence>
<keyword evidence="5" id="KW-1185">Reference proteome</keyword>
<keyword evidence="2 4" id="KW-0808">Transferase</keyword>
<dbReference type="Pfam" id="PF01075">
    <property type="entry name" value="Glyco_transf_9"/>
    <property type="match status" value="1"/>
</dbReference>
<evidence type="ECO:0000256" key="3">
    <source>
        <dbReference type="SAM" id="Phobius"/>
    </source>
</evidence>
<keyword evidence="3" id="KW-1133">Transmembrane helix</keyword>
<evidence type="ECO:0000256" key="1">
    <source>
        <dbReference type="ARBA" id="ARBA00022676"/>
    </source>
</evidence>
<organism evidence="4 5">
    <name type="scientific">Methanocaldococcus fervens (strain DSM 4213 / JCM 15782 / AG86)</name>
    <name type="common">Methanococcus fervens</name>
    <dbReference type="NCBI Taxonomy" id="573064"/>
    <lineage>
        <taxon>Archaea</taxon>
        <taxon>Methanobacteriati</taxon>
        <taxon>Methanobacteriota</taxon>
        <taxon>Methanomada group</taxon>
        <taxon>Methanococci</taxon>
        <taxon>Methanococcales</taxon>
        <taxon>Methanocaldococcaceae</taxon>
        <taxon>Methanocaldococcus</taxon>
    </lineage>
</organism>
<name>C7P6Z2_METFA</name>
<dbReference type="GO" id="GO:0005829">
    <property type="term" value="C:cytosol"/>
    <property type="evidence" value="ECO:0007669"/>
    <property type="project" value="TreeGrafter"/>
</dbReference>
<dbReference type="KEGG" id="mfe:Mefer_0501"/>